<gene>
    <name evidence="5" type="ORF">K7432_004484</name>
</gene>
<dbReference type="SUPFAM" id="SSF52833">
    <property type="entry name" value="Thioredoxin-like"/>
    <property type="match status" value="1"/>
</dbReference>
<dbReference type="Pfam" id="PF14497">
    <property type="entry name" value="GST_C_3"/>
    <property type="match status" value="1"/>
</dbReference>
<name>A0ABR2WY37_9FUNG</name>
<dbReference type="Gene3D" id="3.40.30.10">
    <property type="entry name" value="Glutaredoxin"/>
    <property type="match status" value="1"/>
</dbReference>
<dbReference type="PROSITE" id="PS50404">
    <property type="entry name" value="GST_NTER"/>
    <property type="match status" value="1"/>
</dbReference>
<organism evidence="5 6">
    <name type="scientific">Basidiobolus ranarum</name>
    <dbReference type="NCBI Taxonomy" id="34480"/>
    <lineage>
        <taxon>Eukaryota</taxon>
        <taxon>Fungi</taxon>
        <taxon>Fungi incertae sedis</taxon>
        <taxon>Zoopagomycota</taxon>
        <taxon>Entomophthoromycotina</taxon>
        <taxon>Basidiobolomycetes</taxon>
        <taxon>Basidiobolales</taxon>
        <taxon>Basidiobolaceae</taxon>
        <taxon>Basidiobolus</taxon>
    </lineage>
</organism>
<evidence type="ECO:0000313" key="6">
    <source>
        <dbReference type="Proteomes" id="UP001479436"/>
    </source>
</evidence>
<dbReference type="EC" id="2.5.1.18" evidence="1"/>
<dbReference type="EMBL" id="JASJQH010000155">
    <property type="protein sequence ID" value="KAK9766429.1"/>
    <property type="molecule type" value="Genomic_DNA"/>
</dbReference>
<keyword evidence="2" id="KW-0808">Transferase</keyword>
<evidence type="ECO:0000313" key="5">
    <source>
        <dbReference type="EMBL" id="KAK9766429.1"/>
    </source>
</evidence>
<dbReference type="InterPro" id="IPR036249">
    <property type="entry name" value="Thioredoxin-like_sf"/>
</dbReference>
<dbReference type="PANTHER" id="PTHR11571:SF224">
    <property type="entry name" value="HEMATOPOIETIC PROSTAGLANDIN D SYNTHASE"/>
    <property type="match status" value="1"/>
</dbReference>
<feature type="domain" description="GST N-terminal" evidence="4">
    <location>
        <begin position="24"/>
        <end position="103"/>
    </location>
</feature>
<proteinExistence type="predicted"/>
<reference evidence="5 6" key="1">
    <citation type="submission" date="2023-04" db="EMBL/GenBank/DDBJ databases">
        <title>Genome of Basidiobolus ranarum AG-B5.</title>
        <authorList>
            <person name="Stajich J.E."/>
            <person name="Carter-House D."/>
            <person name="Gryganskyi A."/>
        </authorList>
    </citation>
    <scope>NUCLEOTIDE SEQUENCE [LARGE SCALE GENOMIC DNA]</scope>
    <source>
        <strain evidence="5 6">AG-B5</strain>
    </source>
</reference>
<evidence type="ECO:0000256" key="2">
    <source>
        <dbReference type="ARBA" id="ARBA00022679"/>
    </source>
</evidence>
<evidence type="ECO:0000256" key="3">
    <source>
        <dbReference type="ARBA" id="ARBA00047960"/>
    </source>
</evidence>
<dbReference type="InterPro" id="IPR004046">
    <property type="entry name" value="GST_C"/>
</dbReference>
<evidence type="ECO:0000259" key="4">
    <source>
        <dbReference type="PROSITE" id="PS50404"/>
    </source>
</evidence>
<dbReference type="SUPFAM" id="SSF47616">
    <property type="entry name" value="GST C-terminal domain-like"/>
    <property type="match status" value="1"/>
</dbReference>
<comment type="caution">
    <text evidence="5">The sequence shown here is derived from an EMBL/GenBank/DDBJ whole genome shotgun (WGS) entry which is preliminary data.</text>
</comment>
<dbReference type="Proteomes" id="UP001479436">
    <property type="component" value="Unassembled WGS sequence"/>
</dbReference>
<protein>
    <recommendedName>
        <fullName evidence="1">glutathione transferase</fullName>
        <ecNumber evidence="1">2.5.1.18</ecNumber>
    </recommendedName>
</protein>
<dbReference type="InterPro" id="IPR004045">
    <property type="entry name" value="Glutathione_S-Trfase_N"/>
</dbReference>
<evidence type="ECO:0000256" key="1">
    <source>
        <dbReference type="ARBA" id="ARBA00012452"/>
    </source>
</evidence>
<dbReference type="InterPro" id="IPR036282">
    <property type="entry name" value="Glutathione-S-Trfase_C_sf"/>
</dbReference>
<sequence length="217" mass="24688">MSELPQPTVADSEHLSELTKSTDSFFKVLYHPIHGRAELIRTILAYSGAEWEELVLDWPNQKGMTLFKCVPVVYEVLNSGEVLLLAEQKAIKRYLTHKFGLFGTNAWVPIERRAEVYENFISKHWASFVEIHETHLAKNGSNGHYVGDKADFKLANVLHRLEEWAPRGTQQSPISATTAPGIWKVYETVNSHLNIATWCSSPSYEVLSEGTRKMFKI</sequence>
<dbReference type="Gene3D" id="1.20.1050.10">
    <property type="match status" value="1"/>
</dbReference>
<dbReference type="PANTHER" id="PTHR11571">
    <property type="entry name" value="GLUTATHIONE S-TRANSFERASE"/>
    <property type="match status" value="1"/>
</dbReference>
<accession>A0ABR2WY37</accession>
<dbReference type="InterPro" id="IPR050213">
    <property type="entry name" value="GST_superfamily"/>
</dbReference>
<comment type="catalytic activity">
    <reaction evidence="3">
        <text>RX + glutathione = an S-substituted glutathione + a halide anion + H(+)</text>
        <dbReference type="Rhea" id="RHEA:16437"/>
        <dbReference type="ChEBI" id="CHEBI:15378"/>
        <dbReference type="ChEBI" id="CHEBI:16042"/>
        <dbReference type="ChEBI" id="CHEBI:17792"/>
        <dbReference type="ChEBI" id="CHEBI:57925"/>
        <dbReference type="ChEBI" id="CHEBI:90779"/>
        <dbReference type="EC" id="2.5.1.18"/>
    </reaction>
</comment>
<keyword evidence="6" id="KW-1185">Reference proteome</keyword>